<organism evidence="3 4">
    <name type="scientific">Marinibactrum halimedae</name>
    <dbReference type="NCBI Taxonomy" id="1444977"/>
    <lineage>
        <taxon>Bacteria</taxon>
        <taxon>Pseudomonadati</taxon>
        <taxon>Pseudomonadota</taxon>
        <taxon>Gammaproteobacteria</taxon>
        <taxon>Cellvibrionales</taxon>
        <taxon>Cellvibrionaceae</taxon>
        <taxon>Marinibactrum</taxon>
    </lineage>
</organism>
<dbReference type="InterPro" id="IPR018764">
    <property type="entry name" value="RskA_C"/>
</dbReference>
<accession>A0AA37T2Z9</accession>
<reference evidence="3 4" key="1">
    <citation type="journal article" date="2014" name="Int. J. Syst. Evol. Microbiol.">
        <title>Complete genome sequence of Corynebacterium casei LMG S-19264T (=DSM 44701T), isolated from a smear-ripened cheese.</title>
        <authorList>
            <consortium name="US DOE Joint Genome Institute (JGI-PGF)"/>
            <person name="Walter F."/>
            <person name="Albersmeier A."/>
            <person name="Kalinowski J."/>
            <person name="Ruckert C."/>
        </authorList>
    </citation>
    <scope>NUCLEOTIDE SEQUENCE [LARGE SCALE GENOMIC DNA]</scope>
    <source>
        <strain evidence="3 4">NBRC 110095</strain>
    </source>
</reference>
<keyword evidence="4" id="KW-1185">Reference proteome</keyword>
<feature type="transmembrane region" description="Helical" evidence="1">
    <location>
        <begin position="94"/>
        <end position="115"/>
    </location>
</feature>
<feature type="domain" description="Anti-sigma K factor RskA C-terminal" evidence="2">
    <location>
        <begin position="103"/>
        <end position="223"/>
    </location>
</feature>
<protein>
    <recommendedName>
        <fullName evidence="2">Anti-sigma K factor RskA C-terminal domain-containing protein</fullName>
    </recommendedName>
</protein>
<evidence type="ECO:0000313" key="3">
    <source>
        <dbReference type="EMBL" id="GLS24301.1"/>
    </source>
</evidence>
<gene>
    <name evidence="3" type="ORF">GCM10007877_00120</name>
</gene>
<dbReference type="AlphaFoldDB" id="A0AA37T2Z9"/>
<comment type="caution">
    <text evidence="3">The sequence shown here is derived from an EMBL/GenBank/DDBJ whole genome shotgun (WGS) entry which is preliminary data.</text>
</comment>
<dbReference type="GO" id="GO:0006417">
    <property type="term" value="P:regulation of translation"/>
    <property type="evidence" value="ECO:0007669"/>
    <property type="project" value="TreeGrafter"/>
</dbReference>
<dbReference type="GO" id="GO:0005886">
    <property type="term" value="C:plasma membrane"/>
    <property type="evidence" value="ECO:0007669"/>
    <property type="project" value="InterPro"/>
</dbReference>
<dbReference type="Pfam" id="PF10099">
    <property type="entry name" value="RskA_C"/>
    <property type="match status" value="1"/>
</dbReference>
<dbReference type="EMBL" id="BSPD01000001">
    <property type="protein sequence ID" value="GLS24301.1"/>
    <property type="molecule type" value="Genomic_DNA"/>
</dbReference>
<proteinExistence type="predicted"/>
<evidence type="ECO:0000256" key="1">
    <source>
        <dbReference type="SAM" id="Phobius"/>
    </source>
</evidence>
<dbReference type="InterPro" id="IPR051474">
    <property type="entry name" value="Anti-sigma-K/W_factor"/>
</dbReference>
<name>A0AA37T2Z9_9GAMM</name>
<sequence length="243" mass="27242">MSGRQDRDESLDSLAFEYVAGTLRGEERADFAQQLKASDVLQESVLFWETQLMGLQTHNMRMPAPSVWGNIVGKVNASREGGVAAEKQGFLARFWQWAPTSFAAAILVVGLFLFYPTLESQRPNTDYIAVLTDDTGRALLTALTAEENKDMWLKWELEALDEDRSVQLWAISKRDGETRPIAVLDSVSIDKVPLDEATWRLVTDAEYLVLTEEELGGSAIDEPSDRLLAKGICVRFSPDERRI</sequence>
<evidence type="ECO:0000259" key="2">
    <source>
        <dbReference type="Pfam" id="PF10099"/>
    </source>
</evidence>
<dbReference type="Proteomes" id="UP001156870">
    <property type="component" value="Unassembled WGS sequence"/>
</dbReference>
<keyword evidence="1" id="KW-1133">Transmembrane helix</keyword>
<keyword evidence="1" id="KW-0812">Transmembrane</keyword>
<evidence type="ECO:0000313" key="4">
    <source>
        <dbReference type="Proteomes" id="UP001156870"/>
    </source>
</evidence>
<keyword evidence="1" id="KW-0472">Membrane</keyword>
<dbReference type="RefSeq" id="WP_232595241.1">
    <property type="nucleotide sequence ID" value="NZ_BSPD01000001.1"/>
</dbReference>
<dbReference type="GO" id="GO:0016989">
    <property type="term" value="F:sigma factor antagonist activity"/>
    <property type="evidence" value="ECO:0007669"/>
    <property type="project" value="TreeGrafter"/>
</dbReference>
<dbReference type="PANTHER" id="PTHR37461:SF1">
    <property type="entry name" value="ANTI-SIGMA-K FACTOR RSKA"/>
    <property type="match status" value="1"/>
</dbReference>
<dbReference type="PANTHER" id="PTHR37461">
    <property type="entry name" value="ANTI-SIGMA-K FACTOR RSKA"/>
    <property type="match status" value="1"/>
</dbReference>